<name>A0AAN7FMR7_QUERU</name>
<dbReference type="Pfam" id="PF07333">
    <property type="entry name" value="SLR1-BP"/>
    <property type="match status" value="1"/>
</dbReference>
<feature type="chain" id="PRO_5042964166" description="Defensin-like protein" evidence="6">
    <location>
        <begin position="22"/>
        <end position="96"/>
    </location>
</feature>
<evidence type="ECO:0008006" key="9">
    <source>
        <dbReference type="Google" id="ProtNLM"/>
    </source>
</evidence>
<feature type="signal peptide" evidence="6">
    <location>
        <begin position="1"/>
        <end position="21"/>
    </location>
</feature>
<comment type="caution">
    <text evidence="7">The sequence shown here is derived from an EMBL/GenBank/DDBJ whole genome shotgun (WGS) entry which is preliminary data.</text>
</comment>
<organism evidence="7 8">
    <name type="scientific">Quercus rubra</name>
    <name type="common">Northern red oak</name>
    <name type="synonym">Quercus borealis</name>
    <dbReference type="NCBI Taxonomy" id="3512"/>
    <lineage>
        <taxon>Eukaryota</taxon>
        <taxon>Viridiplantae</taxon>
        <taxon>Streptophyta</taxon>
        <taxon>Embryophyta</taxon>
        <taxon>Tracheophyta</taxon>
        <taxon>Spermatophyta</taxon>
        <taxon>Magnoliopsida</taxon>
        <taxon>eudicotyledons</taxon>
        <taxon>Gunneridae</taxon>
        <taxon>Pentapetalae</taxon>
        <taxon>rosids</taxon>
        <taxon>fabids</taxon>
        <taxon>Fagales</taxon>
        <taxon>Fagaceae</taxon>
        <taxon>Quercus</taxon>
    </lineage>
</organism>
<gene>
    <name evidence="7" type="ORF">RGQ29_014572</name>
</gene>
<keyword evidence="6" id="KW-0732">Signal</keyword>
<keyword evidence="5" id="KW-1015">Disulfide bond</keyword>
<reference evidence="7 8" key="1">
    <citation type="journal article" date="2023" name="G3 (Bethesda)">
        <title>A haplotype-resolved chromosome-scale genome for Quercus rubra L. provides insights into the genetics of adaptive traits for red oak species.</title>
        <authorList>
            <person name="Kapoor B."/>
            <person name="Jenkins J."/>
            <person name="Schmutz J."/>
            <person name="Zhebentyayeva T."/>
            <person name="Kuelheim C."/>
            <person name="Coggeshall M."/>
            <person name="Heim C."/>
            <person name="Lasky J.R."/>
            <person name="Leites L."/>
            <person name="Islam-Faridi N."/>
            <person name="Romero-Severson J."/>
            <person name="DeLeo V.L."/>
            <person name="Lucas S.M."/>
            <person name="Lazic D."/>
            <person name="Gailing O."/>
            <person name="Carlson J."/>
            <person name="Staton M."/>
        </authorList>
    </citation>
    <scope>NUCLEOTIDE SEQUENCE [LARGE SCALE GENOMIC DNA]</scope>
    <source>
        <strain evidence="7">Pseudo-F2</strain>
    </source>
</reference>
<evidence type="ECO:0000313" key="7">
    <source>
        <dbReference type="EMBL" id="KAK4596583.1"/>
    </source>
</evidence>
<dbReference type="GO" id="GO:0050832">
    <property type="term" value="P:defense response to fungus"/>
    <property type="evidence" value="ECO:0007669"/>
    <property type="project" value="UniProtKB-KW"/>
</dbReference>
<evidence type="ECO:0000256" key="6">
    <source>
        <dbReference type="SAM" id="SignalP"/>
    </source>
</evidence>
<dbReference type="GO" id="GO:0031640">
    <property type="term" value="P:killing of cells of another organism"/>
    <property type="evidence" value="ECO:0007669"/>
    <property type="project" value="UniProtKB-KW"/>
</dbReference>
<accession>A0AAN7FMR7</accession>
<dbReference type="Proteomes" id="UP001324115">
    <property type="component" value="Unassembled WGS sequence"/>
</dbReference>
<sequence>MKSLLVSAILLLFLFIANVEGRSIASTPSEPIQLGEKLEKINAAGQCEEGLYYGKGGTCKDKPCMDACQKKHGSQASGICFFFVAPNDTCRCRYPC</sequence>
<keyword evidence="8" id="KW-1185">Reference proteome</keyword>
<protein>
    <recommendedName>
        <fullName evidence="9">Defensin-like protein</fullName>
    </recommendedName>
</protein>
<evidence type="ECO:0000256" key="3">
    <source>
        <dbReference type="ARBA" id="ARBA00022577"/>
    </source>
</evidence>
<evidence type="ECO:0000256" key="2">
    <source>
        <dbReference type="ARBA" id="ARBA00022529"/>
    </source>
</evidence>
<dbReference type="InterPro" id="IPR010851">
    <property type="entry name" value="DEFL"/>
</dbReference>
<proteinExistence type="inferred from homology"/>
<keyword evidence="4" id="KW-0611">Plant defense</keyword>
<keyword evidence="2" id="KW-0929">Antimicrobial</keyword>
<dbReference type="AlphaFoldDB" id="A0AAN7FMR7"/>
<keyword evidence="3" id="KW-0295">Fungicide</keyword>
<evidence type="ECO:0000256" key="5">
    <source>
        <dbReference type="ARBA" id="ARBA00023157"/>
    </source>
</evidence>
<evidence type="ECO:0000256" key="4">
    <source>
        <dbReference type="ARBA" id="ARBA00022821"/>
    </source>
</evidence>
<comment type="similarity">
    <text evidence="1">Belongs to the DEFL family.</text>
</comment>
<evidence type="ECO:0000256" key="1">
    <source>
        <dbReference type="ARBA" id="ARBA00006722"/>
    </source>
</evidence>
<dbReference type="EMBL" id="JAXUIC010000003">
    <property type="protein sequence ID" value="KAK4596583.1"/>
    <property type="molecule type" value="Genomic_DNA"/>
</dbReference>
<evidence type="ECO:0000313" key="8">
    <source>
        <dbReference type="Proteomes" id="UP001324115"/>
    </source>
</evidence>